<sequence length="55" mass="6494">MNEEKKGKYIVRWHGVKDENDRMYSPDQLPKDMVDLIIDIILEETAITRSNCDIN</sequence>
<comment type="caution">
    <text evidence="1">The sequence shown here is derived from an EMBL/GenBank/DDBJ whole genome shotgun (WGS) entry which is preliminary data.</text>
</comment>
<organism evidence="1 2">
    <name type="scientific">Pelosinus baikalensis</name>
    <dbReference type="NCBI Taxonomy" id="2892015"/>
    <lineage>
        <taxon>Bacteria</taxon>
        <taxon>Bacillati</taxon>
        <taxon>Bacillota</taxon>
        <taxon>Negativicutes</taxon>
        <taxon>Selenomonadales</taxon>
        <taxon>Sporomusaceae</taxon>
        <taxon>Pelosinus</taxon>
    </lineage>
</organism>
<keyword evidence="2" id="KW-1185">Reference proteome</keyword>
<dbReference type="Proteomes" id="UP001165492">
    <property type="component" value="Unassembled WGS sequence"/>
</dbReference>
<protein>
    <recommendedName>
        <fullName evidence="3">Chromo domain-containing protein</fullName>
    </recommendedName>
</protein>
<evidence type="ECO:0000313" key="2">
    <source>
        <dbReference type="Proteomes" id="UP001165492"/>
    </source>
</evidence>
<dbReference type="RefSeq" id="WP_229536728.1">
    <property type="nucleotide sequence ID" value="NZ_JAJHJB010000040.1"/>
</dbReference>
<proteinExistence type="predicted"/>
<evidence type="ECO:0000313" key="1">
    <source>
        <dbReference type="EMBL" id="MCC5467782.1"/>
    </source>
</evidence>
<gene>
    <name evidence="1" type="ORF">LMF89_20820</name>
</gene>
<reference evidence="1" key="1">
    <citation type="submission" date="2021-11" db="EMBL/GenBank/DDBJ databases">
        <title>Description of a new species Pelosinus isolated from the bottom sediments of Lake Baikal.</title>
        <authorList>
            <person name="Zakharyuk A."/>
        </authorList>
    </citation>
    <scope>NUCLEOTIDE SEQUENCE</scope>
    <source>
        <strain evidence="1">Bkl1</strain>
    </source>
</reference>
<accession>A0ABS8HX74</accession>
<dbReference type="EMBL" id="JAJHJB010000040">
    <property type="protein sequence ID" value="MCC5467782.1"/>
    <property type="molecule type" value="Genomic_DNA"/>
</dbReference>
<name>A0ABS8HX74_9FIRM</name>
<evidence type="ECO:0008006" key="3">
    <source>
        <dbReference type="Google" id="ProtNLM"/>
    </source>
</evidence>